<evidence type="ECO:0000256" key="1">
    <source>
        <dbReference type="ARBA" id="ARBA00001974"/>
    </source>
</evidence>
<organism evidence="6 7">
    <name type="scientific">Raoultibacter timonensis</name>
    <dbReference type="NCBI Taxonomy" id="1907662"/>
    <lineage>
        <taxon>Bacteria</taxon>
        <taxon>Bacillati</taxon>
        <taxon>Actinomycetota</taxon>
        <taxon>Coriobacteriia</taxon>
        <taxon>Eggerthellales</taxon>
        <taxon>Eggerthellaceae</taxon>
        <taxon>Raoultibacter</taxon>
    </lineage>
</organism>
<gene>
    <name evidence="6" type="ORF">CE91St30_03560</name>
</gene>
<dbReference type="PANTHER" id="PTHR43400:SF7">
    <property type="entry name" value="FAD-DEPENDENT OXIDOREDUCTASE 2 FAD BINDING DOMAIN-CONTAINING PROTEIN"/>
    <property type="match status" value="1"/>
</dbReference>
<evidence type="ECO:0000256" key="2">
    <source>
        <dbReference type="ARBA" id="ARBA00022630"/>
    </source>
</evidence>
<protein>
    <submittedName>
        <fullName evidence="6">Fumarate reductase</fullName>
    </submittedName>
</protein>
<evidence type="ECO:0000256" key="4">
    <source>
        <dbReference type="ARBA" id="ARBA00023002"/>
    </source>
</evidence>
<feature type="domain" description="FAD-dependent oxidoreductase 2 FAD-binding" evidence="5">
    <location>
        <begin position="56"/>
        <end position="513"/>
    </location>
</feature>
<dbReference type="Pfam" id="PF00890">
    <property type="entry name" value="FAD_binding_2"/>
    <property type="match status" value="1"/>
</dbReference>
<dbReference type="Gene3D" id="3.50.50.60">
    <property type="entry name" value="FAD/NAD(P)-binding domain"/>
    <property type="match status" value="2"/>
</dbReference>
<proteinExistence type="predicted"/>
<dbReference type="SUPFAM" id="SSF51905">
    <property type="entry name" value="FAD/NAD(P)-binding domain"/>
    <property type="match status" value="1"/>
</dbReference>
<dbReference type="RefSeq" id="WP_244411528.1">
    <property type="nucleotide sequence ID" value="NZ_AP025564.1"/>
</dbReference>
<keyword evidence="3" id="KW-0274">FAD</keyword>
<dbReference type="InterPro" id="IPR027477">
    <property type="entry name" value="Succ_DH/fumarate_Rdtase_cat_sf"/>
</dbReference>
<dbReference type="SUPFAM" id="SSF56425">
    <property type="entry name" value="Succinate dehydrogenase/fumarate reductase flavoprotein, catalytic domain"/>
    <property type="match status" value="1"/>
</dbReference>
<evidence type="ECO:0000313" key="6">
    <source>
        <dbReference type="EMBL" id="BDE95023.1"/>
    </source>
</evidence>
<name>A0ABN6MEQ5_9ACTN</name>
<dbReference type="PANTHER" id="PTHR43400">
    <property type="entry name" value="FUMARATE REDUCTASE"/>
    <property type="match status" value="1"/>
</dbReference>
<dbReference type="PROSITE" id="PS51318">
    <property type="entry name" value="TAT"/>
    <property type="match status" value="1"/>
</dbReference>
<accession>A0ABN6MEQ5</accession>
<evidence type="ECO:0000313" key="7">
    <source>
        <dbReference type="Proteomes" id="UP001320544"/>
    </source>
</evidence>
<dbReference type="EMBL" id="AP025564">
    <property type="protein sequence ID" value="BDE95023.1"/>
    <property type="molecule type" value="Genomic_DNA"/>
</dbReference>
<reference evidence="6 7" key="1">
    <citation type="submission" date="2022-01" db="EMBL/GenBank/DDBJ databases">
        <title>Novel bile acid biosynthetic pathways are enriched in the microbiome of centenarians.</title>
        <authorList>
            <person name="Sato Y."/>
            <person name="Atarashi K."/>
            <person name="Plichta R.D."/>
            <person name="Arai Y."/>
            <person name="Sasajima S."/>
            <person name="Kearney M.S."/>
            <person name="Suda W."/>
            <person name="Takeshita K."/>
            <person name="Sasaki T."/>
            <person name="Okamoto S."/>
            <person name="Skelly N.A."/>
            <person name="Okamura Y."/>
            <person name="Vlamakis H."/>
            <person name="Li Y."/>
            <person name="Tanoue T."/>
            <person name="Takei H."/>
            <person name="Nittono H."/>
            <person name="Narushima S."/>
            <person name="Irie J."/>
            <person name="Itoh H."/>
            <person name="Moriya K."/>
            <person name="Sugiura Y."/>
            <person name="Suematsu M."/>
            <person name="Moritoki N."/>
            <person name="Shibata S."/>
            <person name="Littman R.D."/>
            <person name="Fischbach A.M."/>
            <person name="Uwamino Y."/>
            <person name="Inoue T."/>
            <person name="Honda A."/>
            <person name="Hattori M."/>
            <person name="Murai T."/>
            <person name="Xavier J.R."/>
            <person name="Hirose N."/>
            <person name="Honda K."/>
        </authorList>
    </citation>
    <scope>NUCLEOTIDE SEQUENCE [LARGE SCALE GENOMIC DNA]</scope>
    <source>
        <strain evidence="6 7">CE91-St30</strain>
    </source>
</reference>
<keyword evidence="4" id="KW-0560">Oxidoreductase</keyword>
<keyword evidence="7" id="KW-1185">Reference proteome</keyword>
<dbReference type="InterPro" id="IPR006311">
    <property type="entry name" value="TAT_signal"/>
</dbReference>
<keyword evidence="2" id="KW-0285">Flavoprotein</keyword>
<dbReference type="InterPro" id="IPR050315">
    <property type="entry name" value="FAD-oxidoreductase_2"/>
</dbReference>
<dbReference type="PROSITE" id="PS51257">
    <property type="entry name" value="PROKAR_LIPOPROTEIN"/>
    <property type="match status" value="1"/>
</dbReference>
<comment type="cofactor">
    <cofactor evidence="1">
        <name>FAD</name>
        <dbReference type="ChEBI" id="CHEBI:57692"/>
    </cofactor>
</comment>
<evidence type="ECO:0000259" key="5">
    <source>
        <dbReference type="Pfam" id="PF00890"/>
    </source>
</evidence>
<dbReference type="InterPro" id="IPR036188">
    <property type="entry name" value="FAD/NAD-bd_sf"/>
</dbReference>
<dbReference type="Gene3D" id="3.90.700.10">
    <property type="entry name" value="Succinate dehydrogenase/fumarate reductase flavoprotein, catalytic domain"/>
    <property type="match status" value="1"/>
</dbReference>
<dbReference type="InterPro" id="IPR003953">
    <property type="entry name" value="FAD-dep_OxRdtase_2_FAD-bd"/>
</dbReference>
<sequence length="535" mass="56206">MKELSRRNFLFGTGVAAAGIMGAGMLAACSPTAESPAEATAEEAPLKEATQTKEADVVVAGLGAAGLLAAYGAAHEGCSVIAVDAAASMDGTTNTRTSAAFAVGSSLQDPSPEPLTIEEFMAYVNTGTNYQSNNKALRAIIEASGRAVDVFVDAGMPFNVDFTNSTSADAMMVRGGCVYGVAGEERAGYFTKIADDAGVECLFNTTAESLIIEDGAIAGLQCVSGKDVIDIKAKAVILATGGFLGSAEETAKHFAGAKIVCMGNMLNTGAGINMAMSAGAQLGKCFSISMNEYGGANTKASPTYSFRPTSGTNEAMRLPVFGGILLDGEGDRFVNEGVMCEKTMFCCEPLVRESYYYAVCDEAFMKRWESEPLPQFLGDERMRGMFADIVATDIREQFDKAVDEGWAYKADTLAELAEHFDLPNLEQTIAQYNEYCDKGADELFFKDAKYLTPIKEGPFYIVESMPAGWLSLGGIKCNARCQAVDPDNKVIAGLFVAGADADLFTSPYYAAGSANGFAVGSGLIAGEEAAKAVKA</sequence>
<evidence type="ECO:0000256" key="3">
    <source>
        <dbReference type="ARBA" id="ARBA00022827"/>
    </source>
</evidence>
<dbReference type="Proteomes" id="UP001320544">
    <property type="component" value="Chromosome"/>
</dbReference>